<keyword evidence="1" id="KW-1133">Transmembrane helix</keyword>
<protein>
    <submittedName>
        <fullName evidence="2">Uncharacterized protein</fullName>
    </submittedName>
</protein>
<gene>
    <name evidence="2" type="ORF">ACFQGB_05425</name>
</gene>
<dbReference type="RefSeq" id="WP_336349284.1">
    <property type="nucleotide sequence ID" value="NZ_JAZAQL010000001.1"/>
</dbReference>
<dbReference type="EMBL" id="JBHSXN010000001">
    <property type="protein sequence ID" value="MFC6952295.1"/>
    <property type="molecule type" value="Genomic_DNA"/>
</dbReference>
<keyword evidence="3" id="KW-1185">Reference proteome</keyword>
<accession>A0ABD5VDN6</accession>
<evidence type="ECO:0000313" key="2">
    <source>
        <dbReference type="EMBL" id="MFC6952295.1"/>
    </source>
</evidence>
<proteinExistence type="predicted"/>
<comment type="caution">
    <text evidence="2">The sequence shown here is derived from an EMBL/GenBank/DDBJ whole genome shotgun (WGS) entry which is preliminary data.</text>
</comment>
<feature type="transmembrane region" description="Helical" evidence="1">
    <location>
        <begin position="40"/>
        <end position="57"/>
    </location>
</feature>
<keyword evidence="1" id="KW-0812">Transmembrane</keyword>
<dbReference type="Proteomes" id="UP001596395">
    <property type="component" value="Unassembled WGS sequence"/>
</dbReference>
<organism evidence="2 3">
    <name type="scientific">Halorubellus litoreus</name>
    <dbReference type="NCBI Taxonomy" id="755308"/>
    <lineage>
        <taxon>Archaea</taxon>
        <taxon>Methanobacteriati</taxon>
        <taxon>Methanobacteriota</taxon>
        <taxon>Stenosarchaea group</taxon>
        <taxon>Halobacteria</taxon>
        <taxon>Halobacteriales</taxon>
        <taxon>Halorubellaceae</taxon>
        <taxon>Halorubellus</taxon>
    </lineage>
</organism>
<name>A0ABD5VDN6_9EURY</name>
<keyword evidence="1" id="KW-0472">Membrane</keyword>
<dbReference type="AlphaFoldDB" id="A0ABD5VDN6"/>
<evidence type="ECO:0000256" key="1">
    <source>
        <dbReference type="SAM" id="Phobius"/>
    </source>
</evidence>
<evidence type="ECO:0000313" key="3">
    <source>
        <dbReference type="Proteomes" id="UP001596395"/>
    </source>
</evidence>
<sequence>MQPVARVLDGLDHGATGYALATLAFVAATNPGGHALPERVAFAVTLAILGYALVWLLQR</sequence>
<reference evidence="2 3" key="1">
    <citation type="journal article" date="2019" name="Int. J. Syst. Evol. Microbiol.">
        <title>The Global Catalogue of Microorganisms (GCM) 10K type strain sequencing project: providing services to taxonomists for standard genome sequencing and annotation.</title>
        <authorList>
            <consortium name="The Broad Institute Genomics Platform"/>
            <consortium name="The Broad Institute Genome Sequencing Center for Infectious Disease"/>
            <person name="Wu L."/>
            <person name="Ma J."/>
        </authorList>
    </citation>
    <scope>NUCLEOTIDE SEQUENCE [LARGE SCALE GENOMIC DNA]</scope>
    <source>
        <strain evidence="2 3">GX26</strain>
    </source>
</reference>